<evidence type="ECO:0000256" key="2">
    <source>
        <dbReference type="ARBA" id="ARBA00022692"/>
    </source>
</evidence>
<evidence type="ECO:0000256" key="6">
    <source>
        <dbReference type="SAM" id="Phobius"/>
    </source>
</evidence>
<comment type="similarity">
    <text evidence="5">Belongs to the SAT4 family.</text>
</comment>
<reference evidence="8" key="2">
    <citation type="submission" date="2020-05" db="EMBL/GenBank/DDBJ databases">
        <authorList>
            <person name="Kim H.-S."/>
            <person name="Proctor R.H."/>
            <person name="Brown D.W."/>
        </authorList>
    </citation>
    <scope>NUCLEOTIDE SEQUENCE</scope>
    <source>
        <strain evidence="8">NRRL 22465</strain>
    </source>
</reference>
<reference evidence="8" key="1">
    <citation type="journal article" date="2020" name="BMC Genomics">
        <title>Correction to: Identification and distribution of gene clusters required for synthesis of sphingolipid metabolism inhibitors in diverse species of the filamentous fungus Fusarium.</title>
        <authorList>
            <person name="Kim H.S."/>
            <person name="Lohmar J.M."/>
            <person name="Busman M."/>
            <person name="Brown D.W."/>
            <person name="Naumann T.A."/>
            <person name="Divon H.H."/>
            <person name="Lysoe E."/>
            <person name="Uhlig S."/>
            <person name="Proctor R.H."/>
        </authorList>
    </citation>
    <scope>NUCLEOTIDE SEQUENCE</scope>
    <source>
        <strain evidence="8">NRRL 22465</strain>
    </source>
</reference>
<dbReference type="PANTHER" id="PTHR33048">
    <property type="entry name" value="PTH11-LIKE INTEGRAL MEMBRANE PROTEIN (AFU_ORTHOLOGUE AFUA_5G11245)"/>
    <property type="match status" value="1"/>
</dbReference>
<dbReference type="InterPro" id="IPR052337">
    <property type="entry name" value="SAT4-like"/>
</dbReference>
<feature type="transmembrane region" description="Helical" evidence="6">
    <location>
        <begin position="103"/>
        <end position="120"/>
    </location>
</feature>
<dbReference type="AlphaFoldDB" id="A0A8H4UG78"/>
<feature type="transmembrane region" description="Helical" evidence="6">
    <location>
        <begin position="127"/>
        <end position="146"/>
    </location>
</feature>
<feature type="transmembrane region" description="Helical" evidence="6">
    <location>
        <begin position="6"/>
        <end position="25"/>
    </location>
</feature>
<feature type="transmembrane region" description="Helical" evidence="6">
    <location>
        <begin position="253"/>
        <end position="272"/>
    </location>
</feature>
<evidence type="ECO:0000256" key="4">
    <source>
        <dbReference type="ARBA" id="ARBA00023136"/>
    </source>
</evidence>
<proteinExistence type="inferred from homology"/>
<comment type="subcellular location">
    <subcellularLocation>
        <location evidence="1">Membrane</location>
        <topology evidence="1">Multi-pass membrane protein</topology>
    </subcellularLocation>
</comment>
<comment type="caution">
    <text evidence="8">The sequence shown here is derived from an EMBL/GenBank/DDBJ whole genome shotgun (WGS) entry which is preliminary data.</text>
</comment>
<evidence type="ECO:0000256" key="5">
    <source>
        <dbReference type="ARBA" id="ARBA00038359"/>
    </source>
</evidence>
<evidence type="ECO:0000313" key="9">
    <source>
        <dbReference type="Proteomes" id="UP000635477"/>
    </source>
</evidence>
<dbReference type="GO" id="GO:0016020">
    <property type="term" value="C:membrane"/>
    <property type="evidence" value="ECO:0007669"/>
    <property type="project" value="UniProtKB-SubCell"/>
</dbReference>
<dbReference type="Proteomes" id="UP000635477">
    <property type="component" value="Unassembled WGS sequence"/>
</dbReference>
<accession>A0A8H4UG78</accession>
<dbReference type="OrthoDB" id="5421689at2759"/>
<keyword evidence="9" id="KW-1185">Reference proteome</keyword>
<keyword evidence="3 6" id="KW-1133">Transmembrane helix</keyword>
<dbReference type="Pfam" id="PF20684">
    <property type="entry name" value="Fung_rhodopsin"/>
    <property type="match status" value="1"/>
</dbReference>
<evidence type="ECO:0000259" key="7">
    <source>
        <dbReference type="Pfam" id="PF20684"/>
    </source>
</evidence>
<keyword evidence="2 6" id="KW-0812">Transmembrane</keyword>
<organism evidence="8 9">
    <name type="scientific">Fusarium zealandicum</name>
    <dbReference type="NCBI Taxonomy" id="1053134"/>
    <lineage>
        <taxon>Eukaryota</taxon>
        <taxon>Fungi</taxon>
        <taxon>Dikarya</taxon>
        <taxon>Ascomycota</taxon>
        <taxon>Pezizomycotina</taxon>
        <taxon>Sordariomycetes</taxon>
        <taxon>Hypocreomycetidae</taxon>
        <taxon>Hypocreales</taxon>
        <taxon>Nectriaceae</taxon>
        <taxon>Fusarium</taxon>
        <taxon>Fusarium staphyleae species complex</taxon>
    </lineage>
</organism>
<gene>
    <name evidence="8" type="ORF">FZEAL_7678</name>
</gene>
<dbReference type="InterPro" id="IPR049326">
    <property type="entry name" value="Rhodopsin_dom_fungi"/>
</dbReference>
<evidence type="ECO:0000313" key="8">
    <source>
        <dbReference type="EMBL" id="KAF4975532.1"/>
    </source>
</evidence>
<dbReference type="PANTHER" id="PTHR33048:SF47">
    <property type="entry name" value="INTEGRAL MEMBRANE PROTEIN-RELATED"/>
    <property type="match status" value="1"/>
</dbReference>
<name>A0A8H4UG78_9HYPO</name>
<evidence type="ECO:0000256" key="1">
    <source>
        <dbReference type="ARBA" id="ARBA00004141"/>
    </source>
</evidence>
<feature type="domain" description="Rhodopsin" evidence="7">
    <location>
        <begin position="25"/>
        <end position="278"/>
    </location>
</feature>
<sequence length="327" mass="36576">MTGLLPNVYAAVIIPMPAAALALALRLKVRRMTKMGIGWDDGLAIAAWGSHHQIIAVAYSVLQLISSTGASNYKLGQRLEPYDDAQVDFYLERSRLILWVSEYFYAWSIGLAKLAVLAFYRRQFQFCSIRIPTIIMIVACALWMILRTFLTTFHCLPVPAYWDKSIQNARCMTNVGQFFLATDVTHCLMDFIILALPIYEVFKMQLPFGQKIAVIGLFASGSLVCIASIFQIIESQRYHPTSKEMPYELALSMIWGNVEVHLAVFASCLALLRPIFRKFVPGLSSGNSYATSRPTVTFGDLTQVRSEPRVIPGIGSFKMSLAPQTSH</sequence>
<evidence type="ECO:0000256" key="3">
    <source>
        <dbReference type="ARBA" id="ARBA00022989"/>
    </source>
</evidence>
<keyword evidence="4 6" id="KW-0472">Membrane</keyword>
<dbReference type="EMBL" id="JABEYC010000630">
    <property type="protein sequence ID" value="KAF4975532.1"/>
    <property type="molecule type" value="Genomic_DNA"/>
</dbReference>
<feature type="transmembrane region" description="Helical" evidence="6">
    <location>
        <begin position="211"/>
        <end position="233"/>
    </location>
</feature>
<protein>
    <recommendedName>
        <fullName evidence="7">Rhodopsin domain-containing protein</fullName>
    </recommendedName>
</protein>